<reference evidence="1 2" key="1">
    <citation type="journal article" date="2015" name="Nature">
        <title>rRNA introns, odd ribosomes, and small enigmatic genomes across a large radiation of phyla.</title>
        <authorList>
            <person name="Brown C.T."/>
            <person name="Hug L.A."/>
            <person name="Thomas B.C."/>
            <person name="Sharon I."/>
            <person name="Castelle C.J."/>
            <person name="Singh A."/>
            <person name="Wilkins M.J."/>
            <person name="Williams K.H."/>
            <person name="Banfield J.F."/>
        </authorList>
    </citation>
    <scope>NUCLEOTIDE SEQUENCE [LARGE SCALE GENOMIC DNA]</scope>
</reference>
<dbReference type="InterPro" id="IPR021109">
    <property type="entry name" value="Peptidase_aspartic_dom_sf"/>
</dbReference>
<dbReference type="STRING" id="1618443.UV73_C0014G0029"/>
<gene>
    <name evidence="1" type="ORF">UV73_C0014G0029</name>
</gene>
<accession>A0A0G1DDR8</accession>
<evidence type="ECO:0000313" key="2">
    <source>
        <dbReference type="Proteomes" id="UP000034894"/>
    </source>
</evidence>
<dbReference type="SUPFAM" id="SSF50630">
    <property type="entry name" value="Acid proteases"/>
    <property type="match status" value="1"/>
</dbReference>
<evidence type="ECO:0000313" key="1">
    <source>
        <dbReference type="EMBL" id="KKS95752.1"/>
    </source>
</evidence>
<organism evidence="1 2">
    <name type="scientific">Candidatus Gottesmanbacteria bacterium GW2011_GWA2_43_14</name>
    <dbReference type="NCBI Taxonomy" id="1618443"/>
    <lineage>
        <taxon>Bacteria</taxon>
        <taxon>Candidatus Gottesmaniibacteriota</taxon>
    </lineage>
</organism>
<sequence>MKYSYSLLPGLEKTGVLAPILPITFIHKKAEFPTFALIDSGAEQGLISTIIADELSINWRNIPKSIGYTTSGQFIYHSYQDIICSVDDYKFKMNINIAEGISPFKCILGRKDIFQKAIITFEGYKNVFYIEFRDLN</sequence>
<dbReference type="Gene3D" id="2.40.70.10">
    <property type="entry name" value="Acid Proteases"/>
    <property type="match status" value="1"/>
</dbReference>
<evidence type="ECO:0008006" key="3">
    <source>
        <dbReference type="Google" id="ProtNLM"/>
    </source>
</evidence>
<protein>
    <recommendedName>
        <fullName evidence="3">Peptidase A2 domain-containing protein</fullName>
    </recommendedName>
</protein>
<proteinExistence type="predicted"/>
<comment type="caution">
    <text evidence="1">The sequence shown here is derived from an EMBL/GenBank/DDBJ whole genome shotgun (WGS) entry which is preliminary data.</text>
</comment>
<dbReference type="EMBL" id="LCFP01000014">
    <property type="protein sequence ID" value="KKS95752.1"/>
    <property type="molecule type" value="Genomic_DNA"/>
</dbReference>
<dbReference type="AlphaFoldDB" id="A0A0G1DDR8"/>
<dbReference type="Proteomes" id="UP000034894">
    <property type="component" value="Unassembled WGS sequence"/>
</dbReference>
<name>A0A0G1DDR8_9BACT</name>